<evidence type="ECO:0000313" key="1">
    <source>
        <dbReference type="EMBL" id="HJB91437.1"/>
    </source>
</evidence>
<dbReference type="Pfam" id="PF03808">
    <property type="entry name" value="Glyco_tran_WecG"/>
    <property type="match status" value="1"/>
</dbReference>
<sequence length="237" mass="26931">MKRFSILGISLVDLSAREGLRQAERFLHNGALNTATYITAQTLTSAAGSQELKGLLEDADLTLCVEPDILEAAGIANAGRVREIEERIFLREFLRRLARQKERICILADTRQQAETFADSLLEQQGNLNIAACRGYDEFEQQKERMMNSLNEVAPDVIFSRMTWPLELELMNSGRKFLNAELWMALPEVKIPRRAGHGVFSGIRRKLFWKKVKNYNQEMAEGPKRAPGEKPDEHIVS</sequence>
<comment type="caution">
    <text evidence="1">The sequence shown here is derived from an EMBL/GenBank/DDBJ whole genome shotgun (WGS) entry which is preliminary data.</text>
</comment>
<dbReference type="EC" id="2.4.1.-" evidence="1"/>
<gene>
    <name evidence="1" type="ORF">H9763_08220</name>
</gene>
<accession>A0A9D2MSK7</accession>
<dbReference type="Proteomes" id="UP000886883">
    <property type="component" value="Unassembled WGS sequence"/>
</dbReference>
<protein>
    <submittedName>
        <fullName evidence="1">WecB/TagA/CpsF family glycosyltransferase</fullName>
        <ecNumber evidence="1">2.4.1.-</ecNumber>
    </submittedName>
</protein>
<keyword evidence="1" id="KW-0328">Glycosyltransferase</keyword>
<organism evidence="1 2">
    <name type="scientific">Candidatus Eisenbergiella merdigallinarum</name>
    <dbReference type="NCBI Taxonomy" id="2838552"/>
    <lineage>
        <taxon>Bacteria</taxon>
        <taxon>Bacillati</taxon>
        <taxon>Bacillota</taxon>
        <taxon>Clostridia</taxon>
        <taxon>Lachnospirales</taxon>
        <taxon>Lachnospiraceae</taxon>
        <taxon>Eisenbergiella</taxon>
    </lineage>
</organism>
<reference evidence="1" key="1">
    <citation type="journal article" date="2021" name="PeerJ">
        <title>Extensive microbial diversity within the chicken gut microbiome revealed by metagenomics and culture.</title>
        <authorList>
            <person name="Gilroy R."/>
            <person name="Ravi A."/>
            <person name="Getino M."/>
            <person name="Pursley I."/>
            <person name="Horton D.L."/>
            <person name="Alikhan N.F."/>
            <person name="Baker D."/>
            <person name="Gharbi K."/>
            <person name="Hall N."/>
            <person name="Watson M."/>
            <person name="Adriaenssens E.M."/>
            <person name="Foster-Nyarko E."/>
            <person name="Jarju S."/>
            <person name="Secka A."/>
            <person name="Antonio M."/>
            <person name="Oren A."/>
            <person name="Chaudhuri R.R."/>
            <person name="La Ragione R."/>
            <person name="Hildebrand F."/>
            <person name="Pallen M.J."/>
        </authorList>
    </citation>
    <scope>NUCLEOTIDE SEQUENCE</scope>
    <source>
        <strain evidence="1">USAMLcec3-2134</strain>
    </source>
</reference>
<dbReference type="EMBL" id="DWXE01000028">
    <property type="protein sequence ID" value="HJB91437.1"/>
    <property type="molecule type" value="Genomic_DNA"/>
</dbReference>
<name>A0A9D2MSK7_9FIRM</name>
<proteinExistence type="predicted"/>
<dbReference type="InterPro" id="IPR004629">
    <property type="entry name" value="WecG_TagA_CpsF"/>
</dbReference>
<dbReference type="AlphaFoldDB" id="A0A9D2MSK7"/>
<keyword evidence="1" id="KW-0808">Transferase</keyword>
<dbReference type="GO" id="GO:0016757">
    <property type="term" value="F:glycosyltransferase activity"/>
    <property type="evidence" value="ECO:0007669"/>
    <property type="project" value="UniProtKB-KW"/>
</dbReference>
<reference evidence="1" key="2">
    <citation type="submission" date="2021-04" db="EMBL/GenBank/DDBJ databases">
        <authorList>
            <person name="Gilroy R."/>
        </authorList>
    </citation>
    <scope>NUCLEOTIDE SEQUENCE</scope>
    <source>
        <strain evidence="1">USAMLcec3-2134</strain>
    </source>
</reference>
<evidence type="ECO:0000313" key="2">
    <source>
        <dbReference type="Proteomes" id="UP000886883"/>
    </source>
</evidence>